<accession>A0A835IGE3</accession>
<dbReference type="AlphaFoldDB" id="A0A835IGE3"/>
<protein>
    <submittedName>
        <fullName evidence="2">Uncharacterized protein</fullName>
    </submittedName>
</protein>
<evidence type="ECO:0000256" key="1">
    <source>
        <dbReference type="SAM" id="SignalP"/>
    </source>
</evidence>
<feature type="chain" id="PRO_5032916194" evidence="1">
    <location>
        <begin position="20"/>
        <end position="191"/>
    </location>
</feature>
<evidence type="ECO:0000313" key="2">
    <source>
        <dbReference type="EMBL" id="KAF9616664.1"/>
    </source>
</evidence>
<proteinExistence type="predicted"/>
<gene>
    <name evidence="2" type="ORF">IFM89_031528</name>
</gene>
<dbReference type="Proteomes" id="UP000631114">
    <property type="component" value="Unassembled WGS sequence"/>
</dbReference>
<reference evidence="2 3" key="1">
    <citation type="submission" date="2020-10" db="EMBL/GenBank/DDBJ databases">
        <title>The Coptis chinensis genome and diversification of protoberbering-type alkaloids.</title>
        <authorList>
            <person name="Wang B."/>
            <person name="Shu S."/>
            <person name="Song C."/>
            <person name="Liu Y."/>
        </authorList>
    </citation>
    <scope>NUCLEOTIDE SEQUENCE [LARGE SCALE GENOMIC DNA]</scope>
    <source>
        <strain evidence="2">HL-2020</strain>
        <tissue evidence="2">Leaf</tissue>
    </source>
</reference>
<sequence>MLKIIPFWATFKFLAGCQCVDCDCDILCGVEQVWLAASRSIFEEFTGLGPCLKNIQCAFLGGLQIHWERVGDQILATIAGDKMIAVKLVYDLEGSFVLSKPNQGLRYVFVEYSLGTDDDVYSRDFQLDVKGAVVWMFMLLLISLLELKILKVITSTMLDNVVYRVFDIGMIAWAFQDARKCVSFLDFPLIL</sequence>
<name>A0A835IGE3_9MAGN</name>
<evidence type="ECO:0000313" key="3">
    <source>
        <dbReference type="Proteomes" id="UP000631114"/>
    </source>
</evidence>
<dbReference type="EMBL" id="JADFTS010000003">
    <property type="protein sequence ID" value="KAF9616664.1"/>
    <property type="molecule type" value="Genomic_DNA"/>
</dbReference>
<comment type="caution">
    <text evidence="2">The sequence shown here is derived from an EMBL/GenBank/DDBJ whole genome shotgun (WGS) entry which is preliminary data.</text>
</comment>
<organism evidence="2 3">
    <name type="scientific">Coptis chinensis</name>
    <dbReference type="NCBI Taxonomy" id="261450"/>
    <lineage>
        <taxon>Eukaryota</taxon>
        <taxon>Viridiplantae</taxon>
        <taxon>Streptophyta</taxon>
        <taxon>Embryophyta</taxon>
        <taxon>Tracheophyta</taxon>
        <taxon>Spermatophyta</taxon>
        <taxon>Magnoliopsida</taxon>
        <taxon>Ranunculales</taxon>
        <taxon>Ranunculaceae</taxon>
        <taxon>Coptidoideae</taxon>
        <taxon>Coptis</taxon>
    </lineage>
</organism>
<keyword evidence="3" id="KW-1185">Reference proteome</keyword>
<feature type="signal peptide" evidence="1">
    <location>
        <begin position="1"/>
        <end position="19"/>
    </location>
</feature>
<keyword evidence="1" id="KW-0732">Signal</keyword>